<keyword evidence="1" id="KW-1133">Transmembrane helix</keyword>
<sequence>MYASVVSHPTLRKGILGSYYFVQLSATNDTQRPDANEHSVFGFDSRSCVCRFIRQNSNRSFVVVDQHRLLPSPLLIYLSVSSDLVCGFLSLRYGFLFLLGFIVRIFTQQRLTRLAFSTRINFY</sequence>
<keyword evidence="1" id="KW-0472">Membrane</keyword>
<feature type="transmembrane region" description="Helical" evidence="1">
    <location>
        <begin position="74"/>
        <end position="103"/>
    </location>
</feature>
<organism evidence="2 3">
    <name type="scientific">Thanatephorus cucumeris (strain AG1-IB / isolate 7/3/14)</name>
    <name type="common">Lettuce bottom rot fungus</name>
    <name type="synonym">Rhizoctonia solani</name>
    <dbReference type="NCBI Taxonomy" id="1108050"/>
    <lineage>
        <taxon>Eukaryota</taxon>
        <taxon>Fungi</taxon>
        <taxon>Dikarya</taxon>
        <taxon>Basidiomycota</taxon>
        <taxon>Agaricomycotina</taxon>
        <taxon>Agaricomycetes</taxon>
        <taxon>Cantharellales</taxon>
        <taxon>Ceratobasidiaceae</taxon>
        <taxon>Rhizoctonia</taxon>
        <taxon>Rhizoctonia solani AG-1</taxon>
    </lineage>
</organism>
<evidence type="ECO:0000256" key="1">
    <source>
        <dbReference type="SAM" id="Phobius"/>
    </source>
</evidence>
<accession>A0A0B7FB65</accession>
<dbReference type="Proteomes" id="UP000059188">
    <property type="component" value="Unassembled WGS sequence"/>
</dbReference>
<dbReference type="AlphaFoldDB" id="A0A0B7FB65"/>
<keyword evidence="3" id="KW-1185">Reference proteome</keyword>
<dbReference type="EMBL" id="LN679117">
    <property type="protein sequence ID" value="CEL54785.1"/>
    <property type="molecule type" value="Genomic_DNA"/>
</dbReference>
<keyword evidence="1" id="KW-0812">Transmembrane</keyword>
<evidence type="ECO:0000313" key="3">
    <source>
        <dbReference type="Proteomes" id="UP000059188"/>
    </source>
</evidence>
<name>A0A0B7FB65_THACB</name>
<evidence type="ECO:0000313" key="2">
    <source>
        <dbReference type="EMBL" id="CEL54785.1"/>
    </source>
</evidence>
<protein>
    <submittedName>
        <fullName evidence="2">Uncharacterized protein</fullName>
    </submittedName>
</protein>
<gene>
    <name evidence="2" type="ORF">RSOLAG1IB_07319</name>
</gene>
<proteinExistence type="predicted"/>
<reference evidence="2 3" key="1">
    <citation type="submission" date="2014-11" db="EMBL/GenBank/DDBJ databases">
        <authorList>
            <person name="Wibberg Daniel"/>
        </authorList>
    </citation>
    <scope>NUCLEOTIDE SEQUENCE [LARGE SCALE GENOMIC DNA]</scope>
    <source>
        <strain evidence="2">Rhizoctonia solani AG1-IB 7/3/14</strain>
    </source>
</reference>